<dbReference type="PANTHER" id="PTHR12558">
    <property type="entry name" value="CELL DIVISION CYCLE 16,23,27"/>
    <property type="match status" value="1"/>
</dbReference>
<protein>
    <submittedName>
        <fullName evidence="1">Uncharacterized protein</fullName>
    </submittedName>
</protein>
<organism evidence="1">
    <name type="scientific">marine sediment metagenome</name>
    <dbReference type="NCBI Taxonomy" id="412755"/>
    <lineage>
        <taxon>unclassified sequences</taxon>
        <taxon>metagenomes</taxon>
        <taxon>ecological metagenomes</taxon>
    </lineage>
</organism>
<dbReference type="PANTHER" id="PTHR12558:SF33">
    <property type="entry name" value="BLL7664 PROTEIN"/>
    <property type="match status" value="1"/>
</dbReference>
<gene>
    <name evidence="1" type="ORF">LCGC14_1464740</name>
</gene>
<comment type="caution">
    <text evidence="1">The sequence shown here is derived from an EMBL/GenBank/DDBJ whole genome shotgun (WGS) entry which is preliminary data.</text>
</comment>
<sequence length="129" mass="14111">MFAQIIVDYAIMNKTDKAITWCIEALRLKPGYPDAANSLGLALQKQGEISQAVKHFNNILKTEPDSVNALSSLAWILATTSNTELYNPAKAVKLARRACELTKYKNPSALHMLAAAYASDGKFPQAIKT</sequence>
<feature type="non-terminal residue" evidence="1">
    <location>
        <position position="129"/>
    </location>
</feature>
<name>A0A0F8VDF7_9ZZZZ</name>
<dbReference type="InterPro" id="IPR011990">
    <property type="entry name" value="TPR-like_helical_dom_sf"/>
</dbReference>
<dbReference type="PROSITE" id="PS50005">
    <property type="entry name" value="TPR"/>
    <property type="match status" value="1"/>
</dbReference>
<evidence type="ECO:0000313" key="1">
    <source>
        <dbReference type="EMBL" id="KKK42543.1"/>
    </source>
</evidence>
<dbReference type="Gene3D" id="1.25.40.10">
    <property type="entry name" value="Tetratricopeptide repeat domain"/>
    <property type="match status" value="1"/>
</dbReference>
<dbReference type="SMART" id="SM00028">
    <property type="entry name" value="TPR"/>
    <property type="match status" value="2"/>
</dbReference>
<accession>A0A0F8VDF7</accession>
<dbReference type="SUPFAM" id="SSF48452">
    <property type="entry name" value="TPR-like"/>
    <property type="match status" value="1"/>
</dbReference>
<dbReference type="InterPro" id="IPR019734">
    <property type="entry name" value="TPR_rpt"/>
</dbReference>
<proteinExistence type="predicted"/>
<reference evidence="1" key="1">
    <citation type="journal article" date="2015" name="Nature">
        <title>Complex archaea that bridge the gap between prokaryotes and eukaryotes.</title>
        <authorList>
            <person name="Spang A."/>
            <person name="Saw J.H."/>
            <person name="Jorgensen S.L."/>
            <person name="Zaremba-Niedzwiedzka K."/>
            <person name="Martijn J."/>
            <person name="Lind A.E."/>
            <person name="van Eijk R."/>
            <person name="Schleper C."/>
            <person name="Guy L."/>
            <person name="Ettema T.J."/>
        </authorList>
    </citation>
    <scope>NUCLEOTIDE SEQUENCE</scope>
</reference>
<dbReference type="AlphaFoldDB" id="A0A0F8VDF7"/>
<dbReference type="EMBL" id="LAZR01070320">
    <property type="protein sequence ID" value="KKK42543.1"/>
    <property type="molecule type" value="Genomic_DNA"/>
</dbReference>
<dbReference type="Pfam" id="PF13414">
    <property type="entry name" value="TPR_11"/>
    <property type="match status" value="1"/>
</dbReference>